<keyword evidence="1" id="KW-0472">Membrane</keyword>
<dbReference type="STRING" id="553467.SAMN04488063_3528"/>
<dbReference type="Proteomes" id="UP000198876">
    <property type="component" value="Unassembled WGS sequence"/>
</dbReference>
<accession>A0A1I2WEV6</accession>
<evidence type="ECO:0000256" key="1">
    <source>
        <dbReference type="SAM" id="Phobius"/>
    </source>
</evidence>
<dbReference type="EMBL" id="FOOQ01000008">
    <property type="protein sequence ID" value="SFG99818.1"/>
    <property type="molecule type" value="Genomic_DNA"/>
</dbReference>
<dbReference type="AlphaFoldDB" id="A0A1I2WEV6"/>
<name>A0A1I2WEV6_9EURY</name>
<keyword evidence="1" id="KW-1133">Transmembrane helix</keyword>
<proteinExistence type="predicted"/>
<organism evidence="2 3">
    <name type="scientific">Halopelagius inordinatus</name>
    <dbReference type="NCBI Taxonomy" id="553467"/>
    <lineage>
        <taxon>Archaea</taxon>
        <taxon>Methanobacteriati</taxon>
        <taxon>Methanobacteriota</taxon>
        <taxon>Stenosarchaea group</taxon>
        <taxon>Halobacteria</taxon>
        <taxon>Halobacteriales</taxon>
        <taxon>Haloferacaceae</taxon>
    </lineage>
</organism>
<keyword evidence="3" id="KW-1185">Reference proteome</keyword>
<evidence type="ECO:0000313" key="2">
    <source>
        <dbReference type="EMBL" id="SFG99818.1"/>
    </source>
</evidence>
<gene>
    <name evidence="2" type="ORF">SAMN04488063_3528</name>
</gene>
<sequence>MVVVAATAFVAGAVCLFYASKALRTRRAAARLEVEDDPTAWLLPPDEREDAPEDPVEDVSIERGAVLLFLGLLCFLFGILSV</sequence>
<evidence type="ECO:0000313" key="3">
    <source>
        <dbReference type="Proteomes" id="UP000198876"/>
    </source>
</evidence>
<reference evidence="3" key="1">
    <citation type="submission" date="2016-10" db="EMBL/GenBank/DDBJ databases">
        <authorList>
            <person name="Varghese N."/>
            <person name="Submissions S."/>
        </authorList>
    </citation>
    <scope>NUCLEOTIDE SEQUENCE [LARGE SCALE GENOMIC DNA]</scope>
    <source>
        <strain evidence="3">CGMCC 1.7739</strain>
    </source>
</reference>
<feature type="transmembrane region" description="Helical" evidence="1">
    <location>
        <begin position="64"/>
        <end position="81"/>
    </location>
</feature>
<dbReference type="RefSeq" id="WP_092893879.1">
    <property type="nucleotide sequence ID" value="NZ_FOOQ01000008.1"/>
</dbReference>
<keyword evidence="1" id="KW-0812">Transmembrane</keyword>
<protein>
    <submittedName>
        <fullName evidence="2">Uncharacterized protein</fullName>
    </submittedName>
</protein>